<keyword evidence="6 8" id="KW-0675">Receptor</keyword>
<dbReference type="InterPro" id="IPR017452">
    <property type="entry name" value="GPCR_Rhodpsn_7TM"/>
</dbReference>
<evidence type="ECO:0000256" key="8">
    <source>
        <dbReference type="RuleBase" id="RU000688"/>
    </source>
</evidence>
<keyword evidence="13" id="KW-1185">Reference proteome</keyword>
<sequence length="533" mass="62848">MVNNGSSFGLLIEYILQITADERQRLHKLYKTNDQLIQCKLNVNNNVNLNNSCHVVALSNTTTSFQQTVNILKLYIYPIIILCGTIGNFLSFLIMCRNVKKGYPSSLYLTVLALVDFSFLLINSFEWLGTLYKMDFKLTSQIMCRVIPHLVYLTSHLSAGLVVTVTVERYIAVKYPLIAHKLNTIRNTKFVILILIIILFLLDSHFLFLFNRFHQQLLMILKPYHNGSITEYEYEVLDSSDCYVSTSSSEYFIENIWLYIDLSIYCVIPFSIIIILNYLIIKRLIDAQRFRQKMTNFNSINRCRYHRYIHRHQHYYTNTNYCFHLHSSSETKTSYSDSDSNNCIRSRRYLQQLSAKDKRNLFEKKTTIPSNISTTTTNLSFEMQRRKSKFYIEKKHEIMLLECGCNHHLFLNDNRKPQKHRCYVNNTKLTTILIFVSCSFLLLTLPVVVINIYIRTKTRSTTFPISDLPLLTTSIKQHLSPKLTLMKTIAKMLMIINHSINFILYFVLGKRFRRDLQHLFLYFCTFFKRKLNR</sequence>
<keyword evidence="4 8" id="KW-0297">G-protein coupled receptor</keyword>
<evidence type="ECO:0000313" key="11">
    <source>
        <dbReference type="EMBL" id="CAF0940873.1"/>
    </source>
</evidence>
<dbReference type="PROSITE" id="PS50262">
    <property type="entry name" value="G_PROTEIN_RECEP_F1_2"/>
    <property type="match status" value="1"/>
</dbReference>
<feature type="transmembrane region" description="Helical" evidence="9">
    <location>
        <begin position="256"/>
        <end position="281"/>
    </location>
</feature>
<dbReference type="AlphaFoldDB" id="A0A814C8N6"/>
<comment type="caution">
    <text evidence="11">The sequence shown here is derived from an EMBL/GenBank/DDBJ whole genome shotgun (WGS) entry which is preliminary data.</text>
</comment>
<feature type="transmembrane region" description="Helical" evidence="9">
    <location>
        <begin position="74"/>
        <end position="95"/>
    </location>
</feature>
<evidence type="ECO:0000259" key="10">
    <source>
        <dbReference type="PROSITE" id="PS50262"/>
    </source>
</evidence>
<dbReference type="PROSITE" id="PS00237">
    <property type="entry name" value="G_PROTEIN_RECEP_F1_1"/>
    <property type="match status" value="1"/>
</dbReference>
<dbReference type="PANTHER" id="PTHR24243">
    <property type="entry name" value="G-PROTEIN COUPLED RECEPTOR"/>
    <property type="match status" value="1"/>
</dbReference>
<evidence type="ECO:0000256" key="9">
    <source>
        <dbReference type="SAM" id="Phobius"/>
    </source>
</evidence>
<dbReference type="EMBL" id="CAJNOQ010002135">
    <property type="protein sequence ID" value="CAF0940873.1"/>
    <property type="molecule type" value="Genomic_DNA"/>
</dbReference>
<dbReference type="OrthoDB" id="9990906at2759"/>
<dbReference type="GO" id="GO:0005886">
    <property type="term" value="C:plasma membrane"/>
    <property type="evidence" value="ECO:0007669"/>
    <property type="project" value="TreeGrafter"/>
</dbReference>
<evidence type="ECO:0000256" key="7">
    <source>
        <dbReference type="ARBA" id="ARBA00023224"/>
    </source>
</evidence>
<evidence type="ECO:0000256" key="1">
    <source>
        <dbReference type="ARBA" id="ARBA00004141"/>
    </source>
</evidence>
<proteinExistence type="inferred from homology"/>
<comment type="subcellular location">
    <subcellularLocation>
        <location evidence="1">Membrane</location>
        <topology evidence="1">Multi-pass membrane protein</topology>
    </subcellularLocation>
</comment>
<feature type="transmembrane region" description="Helical" evidence="9">
    <location>
        <begin position="190"/>
        <end position="210"/>
    </location>
</feature>
<dbReference type="Pfam" id="PF00001">
    <property type="entry name" value="7tm_1"/>
    <property type="match status" value="1"/>
</dbReference>
<keyword evidence="2 8" id="KW-0812">Transmembrane</keyword>
<dbReference type="GO" id="GO:0004930">
    <property type="term" value="F:G protein-coupled receptor activity"/>
    <property type="evidence" value="ECO:0007669"/>
    <property type="project" value="UniProtKB-KW"/>
</dbReference>
<dbReference type="InterPro" id="IPR000276">
    <property type="entry name" value="GPCR_Rhodpsn"/>
</dbReference>
<feature type="transmembrane region" description="Helical" evidence="9">
    <location>
        <begin position="107"/>
        <end position="129"/>
    </location>
</feature>
<comment type="similarity">
    <text evidence="8">Belongs to the G-protein coupled receptor 1 family.</text>
</comment>
<feature type="domain" description="G-protein coupled receptors family 1 profile" evidence="10">
    <location>
        <begin position="87"/>
        <end position="505"/>
    </location>
</feature>
<evidence type="ECO:0000313" key="13">
    <source>
        <dbReference type="Proteomes" id="UP000663829"/>
    </source>
</evidence>
<dbReference type="EMBL" id="CAJOBC010002135">
    <property type="protein sequence ID" value="CAF3717374.1"/>
    <property type="molecule type" value="Genomic_DNA"/>
</dbReference>
<evidence type="ECO:0000256" key="4">
    <source>
        <dbReference type="ARBA" id="ARBA00023040"/>
    </source>
</evidence>
<dbReference type="Proteomes" id="UP000663829">
    <property type="component" value="Unassembled WGS sequence"/>
</dbReference>
<feature type="transmembrane region" description="Helical" evidence="9">
    <location>
        <begin position="429"/>
        <end position="454"/>
    </location>
</feature>
<keyword evidence="5 9" id="KW-0472">Membrane</keyword>
<dbReference type="PRINTS" id="PR00237">
    <property type="entry name" value="GPCRRHODOPSN"/>
</dbReference>
<keyword evidence="3 9" id="KW-1133">Transmembrane helix</keyword>
<feature type="transmembrane region" description="Helical" evidence="9">
    <location>
        <begin position="489"/>
        <end position="508"/>
    </location>
</feature>
<dbReference type="Gene3D" id="1.20.1070.10">
    <property type="entry name" value="Rhodopsin 7-helix transmembrane proteins"/>
    <property type="match status" value="1"/>
</dbReference>
<dbReference type="Proteomes" id="UP000681722">
    <property type="component" value="Unassembled WGS sequence"/>
</dbReference>
<organism evidence="11 13">
    <name type="scientific">Didymodactylos carnosus</name>
    <dbReference type="NCBI Taxonomy" id="1234261"/>
    <lineage>
        <taxon>Eukaryota</taxon>
        <taxon>Metazoa</taxon>
        <taxon>Spiralia</taxon>
        <taxon>Gnathifera</taxon>
        <taxon>Rotifera</taxon>
        <taxon>Eurotatoria</taxon>
        <taxon>Bdelloidea</taxon>
        <taxon>Philodinida</taxon>
        <taxon>Philodinidae</taxon>
        <taxon>Didymodactylos</taxon>
    </lineage>
</organism>
<evidence type="ECO:0000256" key="6">
    <source>
        <dbReference type="ARBA" id="ARBA00023170"/>
    </source>
</evidence>
<evidence type="ECO:0000256" key="2">
    <source>
        <dbReference type="ARBA" id="ARBA00022692"/>
    </source>
</evidence>
<evidence type="ECO:0000256" key="5">
    <source>
        <dbReference type="ARBA" id="ARBA00023136"/>
    </source>
</evidence>
<dbReference type="SUPFAM" id="SSF81321">
    <property type="entry name" value="Family A G protein-coupled receptor-like"/>
    <property type="match status" value="1"/>
</dbReference>
<evidence type="ECO:0000313" key="12">
    <source>
        <dbReference type="EMBL" id="CAF3717374.1"/>
    </source>
</evidence>
<feature type="transmembrane region" description="Helical" evidence="9">
    <location>
        <begin position="149"/>
        <end position="170"/>
    </location>
</feature>
<dbReference type="PANTHER" id="PTHR24243:SF230">
    <property type="entry name" value="G-PROTEIN COUPLED RECEPTORS FAMILY 1 PROFILE DOMAIN-CONTAINING PROTEIN"/>
    <property type="match status" value="1"/>
</dbReference>
<protein>
    <recommendedName>
        <fullName evidence="10">G-protein coupled receptors family 1 profile domain-containing protein</fullName>
    </recommendedName>
</protein>
<accession>A0A814C8N6</accession>
<reference evidence="11" key="1">
    <citation type="submission" date="2021-02" db="EMBL/GenBank/DDBJ databases">
        <authorList>
            <person name="Nowell W R."/>
        </authorList>
    </citation>
    <scope>NUCLEOTIDE SEQUENCE</scope>
</reference>
<name>A0A814C8N6_9BILA</name>
<evidence type="ECO:0000256" key="3">
    <source>
        <dbReference type="ARBA" id="ARBA00022989"/>
    </source>
</evidence>
<gene>
    <name evidence="11" type="ORF">GPM918_LOCUS10702</name>
    <name evidence="12" type="ORF">SRO942_LOCUS10703</name>
</gene>
<keyword evidence="7 8" id="KW-0807">Transducer</keyword>